<reference evidence="2" key="1">
    <citation type="submission" date="2017-09" db="EMBL/GenBank/DDBJ databases">
        <title>Depth-based differentiation of microbial function through sediment-hosted aquifers and enrichment of novel symbionts in the deep terrestrial subsurface.</title>
        <authorList>
            <person name="Probst A.J."/>
            <person name="Ladd B."/>
            <person name="Jarett J.K."/>
            <person name="Geller-Mcgrath D.E."/>
            <person name="Sieber C.M.K."/>
            <person name="Emerson J.B."/>
            <person name="Anantharaman K."/>
            <person name="Thomas B.C."/>
            <person name="Malmstrom R."/>
            <person name="Stieglmeier M."/>
            <person name="Klingl A."/>
            <person name="Woyke T."/>
            <person name="Ryan C.M."/>
            <person name="Banfield J.F."/>
        </authorList>
    </citation>
    <scope>NUCLEOTIDE SEQUENCE [LARGE SCALE GENOMIC DNA]</scope>
</reference>
<proteinExistence type="predicted"/>
<protein>
    <submittedName>
        <fullName evidence="1">Uncharacterized protein</fullName>
    </submittedName>
</protein>
<dbReference type="AlphaFoldDB" id="A0A2H0V9H5"/>
<comment type="caution">
    <text evidence="1">The sequence shown here is derived from an EMBL/GenBank/DDBJ whole genome shotgun (WGS) entry which is preliminary data.</text>
</comment>
<dbReference type="EMBL" id="PFAL01000012">
    <property type="protein sequence ID" value="PIR95725.1"/>
    <property type="molecule type" value="Genomic_DNA"/>
</dbReference>
<organism evidence="1 2">
    <name type="scientific">Candidatus Falkowbacteria bacterium CG10_big_fil_rev_8_21_14_0_10_37_18</name>
    <dbReference type="NCBI Taxonomy" id="1974562"/>
    <lineage>
        <taxon>Bacteria</taxon>
        <taxon>Candidatus Falkowiibacteriota</taxon>
    </lineage>
</organism>
<dbReference type="Proteomes" id="UP000229972">
    <property type="component" value="Unassembled WGS sequence"/>
</dbReference>
<evidence type="ECO:0000313" key="2">
    <source>
        <dbReference type="Proteomes" id="UP000229972"/>
    </source>
</evidence>
<evidence type="ECO:0000313" key="1">
    <source>
        <dbReference type="EMBL" id="PIR95725.1"/>
    </source>
</evidence>
<sequence>MTNTVEEFVGQLSAESQELIENKLFTKNNLDNYIFDHQGKFLINDPAYLLSPINEERIIGELNSSEIELAIIVEDVFLRYLKEQKDSIRYFKDTLECMDGCGEREMGEAQKYLLDLNNRLQVLYKEHDNTANYVNSLISLRLKKEIDILLEKDSSIDKHVYCYNAYIKSWSGYAFRVCNGNKILLDNQCIPGGD</sequence>
<name>A0A2H0V9H5_9BACT</name>
<accession>A0A2H0V9H5</accession>
<gene>
    <name evidence="1" type="ORF">COT93_01195</name>
</gene>